<dbReference type="RefSeq" id="XP_018461012.1">
    <property type="nucleotide sequence ID" value="XM_018605510.2"/>
</dbReference>
<dbReference type="Pfam" id="PF00782">
    <property type="entry name" value="DSPc"/>
    <property type="match status" value="1"/>
</dbReference>
<keyword evidence="7" id="KW-0594">Phospholipid biosynthesis</keyword>
<dbReference type="AlphaFoldDB" id="A0A6J0LLZ1"/>
<name>A0A6J0LLZ1_RAPSA</name>
<keyword evidence="8" id="KW-1208">Phospholipid metabolism</keyword>
<protein>
    <submittedName>
        <fullName evidence="17">Phosphatidylglycerophosphate phosphatase PTPMT1</fullName>
    </submittedName>
</protein>
<evidence type="ECO:0000256" key="13">
    <source>
        <dbReference type="ARBA" id="ARBA00053902"/>
    </source>
</evidence>
<dbReference type="GeneID" id="108832020"/>
<evidence type="ECO:0000256" key="12">
    <source>
        <dbReference type="ARBA" id="ARBA00050944"/>
    </source>
</evidence>
<proteinExistence type="inferred from homology"/>
<keyword evidence="3" id="KW-0444">Lipid biosynthesis</keyword>
<comment type="function">
    <text evidence="13">Exhibits phosphatidylglycerophosphate phosphatase activity. Involved in root growth and columella cells organization. May possess protein phosphatase activity.</text>
</comment>
<evidence type="ECO:0000256" key="1">
    <source>
        <dbReference type="ARBA" id="ARBA00005189"/>
    </source>
</evidence>
<dbReference type="InterPro" id="IPR000387">
    <property type="entry name" value="Tyr_Pase_dom"/>
</dbReference>
<feature type="domain" description="Tyrosine-protein phosphatase" evidence="14">
    <location>
        <begin position="64"/>
        <end position="211"/>
    </location>
</feature>
<dbReference type="PANTHER" id="PTHR46274:SF9">
    <property type="entry name" value="PHOSPHATIDYLGLYCEROPHOSPHATE PHOSPHATASE PTPMT1"/>
    <property type="match status" value="1"/>
</dbReference>
<dbReference type="GO" id="GO:0048364">
    <property type="term" value="P:root development"/>
    <property type="evidence" value="ECO:0007669"/>
    <property type="project" value="UniProtKB-ARBA"/>
</dbReference>
<evidence type="ECO:0000256" key="2">
    <source>
        <dbReference type="ARBA" id="ARBA00008601"/>
    </source>
</evidence>
<evidence type="ECO:0000313" key="16">
    <source>
        <dbReference type="Proteomes" id="UP000504610"/>
    </source>
</evidence>
<dbReference type="InterPro" id="IPR029021">
    <property type="entry name" value="Prot-tyrosine_phosphatase-like"/>
</dbReference>
<sequence>MYIEEVMEKEERSVEEEVSGDKKIVVSRGNVTKMALVGVGARALFYPTLVYNVVRNKVEAEFHWWDRVAQFILLGAVPFQSDVPRLKELGVCGVITLNEPYETLVPSSLYKSYSIDHLVIATRDYCFAPSMEAICQAVDFIHRNASLGKTTYVHCKAGRGRSTTVVICYLVQHKLMTPEAAYEYVKSIRPRVKLAATQWKAVLEYYQLMVLNTQSSLPDATSALIPRNMKQVCSGNVVVFDDGSMVLVTHSDVEGYDERSMNIAGNELWAAAADLSMVYRVKVVGQAALARISCLWLGLREDHKLSGKNLSMRGISVDISVY</sequence>
<evidence type="ECO:0000313" key="17">
    <source>
        <dbReference type="RefSeq" id="XP_018461012.1"/>
    </source>
</evidence>
<evidence type="ECO:0000256" key="11">
    <source>
        <dbReference type="ARBA" id="ARBA00048336"/>
    </source>
</evidence>
<dbReference type="InterPro" id="IPR016130">
    <property type="entry name" value="Tyr_Pase_AS"/>
</dbReference>
<comment type="catalytic activity">
    <reaction evidence="11">
        <text>O-phospho-L-threonyl-[protein] + H2O = L-threonyl-[protein] + phosphate</text>
        <dbReference type="Rhea" id="RHEA:47004"/>
        <dbReference type="Rhea" id="RHEA-COMP:11060"/>
        <dbReference type="Rhea" id="RHEA-COMP:11605"/>
        <dbReference type="ChEBI" id="CHEBI:15377"/>
        <dbReference type="ChEBI" id="CHEBI:30013"/>
        <dbReference type="ChEBI" id="CHEBI:43474"/>
        <dbReference type="ChEBI" id="CHEBI:61977"/>
        <dbReference type="EC" id="3.1.3.16"/>
    </reaction>
</comment>
<evidence type="ECO:0000256" key="8">
    <source>
        <dbReference type="ARBA" id="ARBA00023264"/>
    </source>
</evidence>
<dbReference type="InterPro" id="IPR020422">
    <property type="entry name" value="TYR_PHOSPHATASE_DUAL_dom"/>
</dbReference>
<feature type="domain" description="Tyrosine specific protein phosphatases" evidence="15">
    <location>
        <begin position="132"/>
        <end position="200"/>
    </location>
</feature>
<dbReference type="Gene3D" id="3.90.190.10">
    <property type="entry name" value="Protein tyrosine phosphatase superfamily"/>
    <property type="match status" value="1"/>
</dbReference>
<evidence type="ECO:0000256" key="7">
    <source>
        <dbReference type="ARBA" id="ARBA00023209"/>
    </source>
</evidence>
<dbReference type="SMART" id="SM00195">
    <property type="entry name" value="DSPc"/>
    <property type="match status" value="1"/>
</dbReference>
<evidence type="ECO:0000256" key="10">
    <source>
        <dbReference type="ARBA" id="ARBA00047761"/>
    </source>
</evidence>
<dbReference type="PROSITE" id="PS50054">
    <property type="entry name" value="TYR_PHOSPHATASE_DUAL"/>
    <property type="match status" value="1"/>
</dbReference>
<gene>
    <name evidence="17" type="primary">LOC108832020</name>
</gene>
<dbReference type="KEGG" id="rsz:108832020"/>
<accession>A0A6J0LLZ1</accession>
<comment type="catalytic activity">
    <reaction evidence="12">
        <text>a 1,2-diacyl-sn-glycero-3-phospho-(1'-sn-glycero-3'-phosphate) + H2O = a 1,2-diacyl-sn-glycero-3-phospho-(1'-sn-glycerol) + phosphate</text>
        <dbReference type="Rhea" id="RHEA:33751"/>
        <dbReference type="ChEBI" id="CHEBI:15377"/>
        <dbReference type="ChEBI" id="CHEBI:43474"/>
        <dbReference type="ChEBI" id="CHEBI:60110"/>
        <dbReference type="ChEBI" id="CHEBI:64716"/>
        <dbReference type="EC" id="3.1.3.27"/>
    </reaction>
    <physiologicalReaction direction="left-to-right" evidence="12">
        <dbReference type="Rhea" id="RHEA:33752"/>
    </physiologicalReaction>
</comment>
<dbReference type="Proteomes" id="UP000504610">
    <property type="component" value="Unplaced"/>
</dbReference>
<organism evidence="16 17">
    <name type="scientific">Raphanus sativus</name>
    <name type="common">Radish</name>
    <name type="synonym">Raphanus raphanistrum var. sativus</name>
    <dbReference type="NCBI Taxonomy" id="3726"/>
    <lineage>
        <taxon>Eukaryota</taxon>
        <taxon>Viridiplantae</taxon>
        <taxon>Streptophyta</taxon>
        <taxon>Embryophyta</taxon>
        <taxon>Tracheophyta</taxon>
        <taxon>Spermatophyta</taxon>
        <taxon>Magnoliopsida</taxon>
        <taxon>eudicotyledons</taxon>
        <taxon>Gunneridae</taxon>
        <taxon>Pentapetalae</taxon>
        <taxon>rosids</taxon>
        <taxon>malvids</taxon>
        <taxon>Brassicales</taxon>
        <taxon>Brassicaceae</taxon>
        <taxon>Brassiceae</taxon>
        <taxon>Raphanus</taxon>
    </lineage>
</organism>
<dbReference type="OrthoDB" id="273181at2759"/>
<comment type="pathway">
    <text evidence="9">Phospholipid metabolism; phosphatidylglycerol biosynthesis; phosphatidylglycerol from CDP-diacylglycerol: step 2/2.</text>
</comment>
<keyword evidence="4" id="KW-0378">Hydrolase</keyword>
<evidence type="ECO:0000259" key="15">
    <source>
        <dbReference type="PROSITE" id="PS50056"/>
    </source>
</evidence>
<dbReference type="GO" id="GO:0008654">
    <property type="term" value="P:phospholipid biosynthetic process"/>
    <property type="evidence" value="ECO:0007669"/>
    <property type="project" value="UniProtKB-KW"/>
</dbReference>
<dbReference type="GO" id="GO:0004722">
    <property type="term" value="F:protein serine/threonine phosphatase activity"/>
    <property type="evidence" value="ECO:0007669"/>
    <property type="project" value="UniProtKB-EC"/>
</dbReference>
<dbReference type="InterPro" id="IPR044596">
    <property type="entry name" value="PTPMT1-like"/>
</dbReference>
<comment type="catalytic activity">
    <reaction evidence="10">
        <text>O-phospho-L-seryl-[protein] + H2O = L-seryl-[protein] + phosphate</text>
        <dbReference type="Rhea" id="RHEA:20629"/>
        <dbReference type="Rhea" id="RHEA-COMP:9863"/>
        <dbReference type="Rhea" id="RHEA-COMP:11604"/>
        <dbReference type="ChEBI" id="CHEBI:15377"/>
        <dbReference type="ChEBI" id="CHEBI:29999"/>
        <dbReference type="ChEBI" id="CHEBI:43474"/>
        <dbReference type="ChEBI" id="CHEBI:83421"/>
        <dbReference type="EC" id="3.1.3.16"/>
    </reaction>
</comment>
<dbReference type="PANTHER" id="PTHR46274">
    <property type="entry name" value="PHOSPHATIDYLINOSITOL PHOSPHATASE"/>
    <property type="match status" value="1"/>
</dbReference>
<dbReference type="CDD" id="cd14524">
    <property type="entry name" value="PTPMT1"/>
    <property type="match status" value="1"/>
</dbReference>
<evidence type="ECO:0000256" key="9">
    <source>
        <dbReference type="ARBA" id="ARBA00024192"/>
    </source>
</evidence>
<comment type="pathway">
    <text evidence="1">Lipid metabolism.</text>
</comment>
<evidence type="ECO:0000256" key="4">
    <source>
        <dbReference type="ARBA" id="ARBA00022801"/>
    </source>
</evidence>
<keyword evidence="6" id="KW-0443">Lipid metabolism</keyword>
<dbReference type="PROSITE" id="PS50056">
    <property type="entry name" value="TYR_PHOSPHATASE_2"/>
    <property type="match status" value="1"/>
</dbReference>
<evidence type="ECO:0000256" key="3">
    <source>
        <dbReference type="ARBA" id="ARBA00022516"/>
    </source>
</evidence>
<evidence type="ECO:0000256" key="6">
    <source>
        <dbReference type="ARBA" id="ARBA00023098"/>
    </source>
</evidence>
<dbReference type="InterPro" id="IPR000340">
    <property type="entry name" value="Dual-sp_phosphatase_cat-dom"/>
</dbReference>
<dbReference type="GO" id="GO:0008962">
    <property type="term" value="F:phosphatidylglycerophosphatase activity"/>
    <property type="evidence" value="ECO:0007669"/>
    <property type="project" value="UniProtKB-EC"/>
</dbReference>
<keyword evidence="16" id="KW-1185">Reference proteome</keyword>
<evidence type="ECO:0000259" key="14">
    <source>
        <dbReference type="PROSITE" id="PS50054"/>
    </source>
</evidence>
<evidence type="ECO:0000256" key="5">
    <source>
        <dbReference type="ARBA" id="ARBA00022912"/>
    </source>
</evidence>
<reference evidence="17" key="1">
    <citation type="submission" date="2025-08" db="UniProtKB">
        <authorList>
            <consortium name="RefSeq"/>
        </authorList>
    </citation>
    <scope>IDENTIFICATION</scope>
    <source>
        <tissue evidence="17">Leaf</tissue>
    </source>
</reference>
<dbReference type="FunFam" id="3.90.190.10:FF:000051">
    <property type="entry name" value="Dual specificity phosphatase domain protein"/>
    <property type="match status" value="1"/>
</dbReference>
<keyword evidence="5" id="KW-0904">Protein phosphatase</keyword>
<dbReference type="PROSITE" id="PS00383">
    <property type="entry name" value="TYR_PHOSPHATASE_1"/>
    <property type="match status" value="1"/>
</dbReference>
<dbReference type="SUPFAM" id="SSF52799">
    <property type="entry name" value="(Phosphotyrosine protein) phosphatases II"/>
    <property type="match status" value="1"/>
</dbReference>
<comment type="similarity">
    <text evidence="2">Belongs to the protein-tyrosine phosphatase family. Non-receptor class dual specificity subfamily.</text>
</comment>